<keyword evidence="2" id="KW-1185">Reference proteome</keyword>
<keyword evidence="1" id="KW-0378">Hydrolase</keyword>
<name>A0ABW2HR81_9ACTN</name>
<dbReference type="Gene3D" id="3.40.1800.10">
    <property type="entry name" value="His-Me finger endonucleases"/>
    <property type="match status" value="1"/>
</dbReference>
<dbReference type="InterPro" id="IPR038563">
    <property type="entry name" value="Endonuclease_7_sf"/>
</dbReference>
<proteinExistence type="predicted"/>
<protein>
    <submittedName>
        <fullName evidence="1">Endonuclease VII domain-containing protein</fullName>
    </submittedName>
</protein>
<dbReference type="RefSeq" id="WP_378967632.1">
    <property type="nucleotide sequence ID" value="NZ_JBHTBJ010000007.1"/>
</dbReference>
<dbReference type="SUPFAM" id="SSF54060">
    <property type="entry name" value="His-Me finger endonucleases"/>
    <property type="match status" value="1"/>
</dbReference>
<evidence type="ECO:0000313" key="1">
    <source>
        <dbReference type="EMBL" id="MFC7275010.1"/>
    </source>
</evidence>
<accession>A0ABW2HR81</accession>
<comment type="caution">
    <text evidence="1">The sequence shown here is derived from an EMBL/GenBank/DDBJ whole genome shotgun (WGS) entry which is preliminary data.</text>
</comment>
<dbReference type="GO" id="GO:0004519">
    <property type="term" value="F:endonuclease activity"/>
    <property type="evidence" value="ECO:0007669"/>
    <property type="project" value="UniProtKB-KW"/>
</dbReference>
<sequence length="161" mass="18083">MPATPTKVCPRCREYRDAALFVGASGKERKSCRPCLDRAAEANRRRRRLIGAAGVRAANLREKYGISVEEYDALRERQGYRCAICRRHEDELPATAAGRPRRDGLPSAVAVKLVVDHCHRTRRVRGLLCVGCNAAIGHFRDDEETLRSAIAYLYPTDRDTT</sequence>
<dbReference type="InterPro" id="IPR044925">
    <property type="entry name" value="His-Me_finger_sf"/>
</dbReference>
<keyword evidence="1" id="KW-0540">Nuclease</keyword>
<evidence type="ECO:0000313" key="2">
    <source>
        <dbReference type="Proteomes" id="UP001596548"/>
    </source>
</evidence>
<gene>
    <name evidence="1" type="ORF">ACFQS1_13525</name>
</gene>
<organism evidence="1 2">
    <name type="scientific">Paractinoplanes rhizophilus</name>
    <dbReference type="NCBI Taxonomy" id="1416877"/>
    <lineage>
        <taxon>Bacteria</taxon>
        <taxon>Bacillati</taxon>
        <taxon>Actinomycetota</taxon>
        <taxon>Actinomycetes</taxon>
        <taxon>Micromonosporales</taxon>
        <taxon>Micromonosporaceae</taxon>
        <taxon>Paractinoplanes</taxon>
    </lineage>
</organism>
<dbReference type="Pfam" id="PF02945">
    <property type="entry name" value="Endonuclease_7"/>
    <property type="match status" value="1"/>
</dbReference>
<dbReference type="EMBL" id="JBHTBJ010000007">
    <property type="protein sequence ID" value="MFC7275010.1"/>
    <property type="molecule type" value="Genomic_DNA"/>
</dbReference>
<dbReference type="Proteomes" id="UP001596548">
    <property type="component" value="Unassembled WGS sequence"/>
</dbReference>
<dbReference type="InterPro" id="IPR004211">
    <property type="entry name" value="Endonuclease_7"/>
</dbReference>
<reference evidence="2" key="1">
    <citation type="journal article" date="2019" name="Int. J. Syst. Evol. Microbiol.">
        <title>The Global Catalogue of Microorganisms (GCM) 10K type strain sequencing project: providing services to taxonomists for standard genome sequencing and annotation.</title>
        <authorList>
            <consortium name="The Broad Institute Genomics Platform"/>
            <consortium name="The Broad Institute Genome Sequencing Center for Infectious Disease"/>
            <person name="Wu L."/>
            <person name="Ma J."/>
        </authorList>
    </citation>
    <scope>NUCLEOTIDE SEQUENCE [LARGE SCALE GENOMIC DNA]</scope>
    <source>
        <strain evidence="2">XZYJT-10</strain>
    </source>
</reference>
<keyword evidence="1" id="KW-0255">Endonuclease</keyword>